<proteinExistence type="predicted"/>
<name>A0A3P7LQI5_STRVU</name>
<gene>
    <name evidence="1" type="ORF">SVUK_LOCUS16390</name>
</gene>
<accession>A0A3P7LQI5</accession>
<evidence type="ECO:0008006" key="3">
    <source>
        <dbReference type="Google" id="ProtNLM"/>
    </source>
</evidence>
<evidence type="ECO:0000313" key="1">
    <source>
        <dbReference type="EMBL" id="VDM81392.1"/>
    </source>
</evidence>
<sequence length="50" mass="5552">MNRKEPDGDYALFLTAPEGEAQIPSEVSLVPIAVLCQPYHKIVIRQVDSL</sequence>
<keyword evidence="2" id="KW-1185">Reference proteome</keyword>
<evidence type="ECO:0000313" key="2">
    <source>
        <dbReference type="Proteomes" id="UP000270094"/>
    </source>
</evidence>
<dbReference type="EMBL" id="UYYB01112677">
    <property type="protein sequence ID" value="VDM81392.1"/>
    <property type="molecule type" value="Genomic_DNA"/>
</dbReference>
<reference evidence="1 2" key="1">
    <citation type="submission" date="2018-11" db="EMBL/GenBank/DDBJ databases">
        <authorList>
            <consortium name="Pathogen Informatics"/>
        </authorList>
    </citation>
    <scope>NUCLEOTIDE SEQUENCE [LARGE SCALE GENOMIC DNA]</scope>
</reference>
<protein>
    <recommendedName>
        <fullName evidence="3">Ras-associating domain-containing protein</fullName>
    </recommendedName>
</protein>
<dbReference type="Proteomes" id="UP000270094">
    <property type="component" value="Unassembled WGS sequence"/>
</dbReference>
<dbReference type="OrthoDB" id="5823556at2759"/>
<organism evidence="1 2">
    <name type="scientific">Strongylus vulgaris</name>
    <name type="common">Blood worm</name>
    <dbReference type="NCBI Taxonomy" id="40348"/>
    <lineage>
        <taxon>Eukaryota</taxon>
        <taxon>Metazoa</taxon>
        <taxon>Ecdysozoa</taxon>
        <taxon>Nematoda</taxon>
        <taxon>Chromadorea</taxon>
        <taxon>Rhabditida</taxon>
        <taxon>Rhabditina</taxon>
        <taxon>Rhabditomorpha</taxon>
        <taxon>Strongyloidea</taxon>
        <taxon>Strongylidae</taxon>
        <taxon>Strongylus</taxon>
    </lineage>
</organism>
<dbReference type="AlphaFoldDB" id="A0A3P7LQI5"/>